<organism evidence="1 2">
    <name type="scientific">Ciona intestinalis</name>
    <name type="common">Transparent sea squirt</name>
    <name type="synonym">Ascidia intestinalis</name>
    <dbReference type="NCBI Taxonomy" id="7719"/>
    <lineage>
        <taxon>Eukaryota</taxon>
        <taxon>Metazoa</taxon>
        <taxon>Chordata</taxon>
        <taxon>Tunicata</taxon>
        <taxon>Ascidiacea</taxon>
        <taxon>Phlebobranchia</taxon>
        <taxon>Cionidae</taxon>
        <taxon>Ciona</taxon>
    </lineage>
</organism>
<evidence type="ECO:0000313" key="1">
    <source>
        <dbReference type="Ensembl" id="ENSCINP00000021263.3"/>
    </source>
</evidence>
<reference evidence="1" key="3">
    <citation type="submission" date="2025-08" db="UniProtKB">
        <authorList>
            <consortium name="Ensembl"/>
        </authorList>
    </citation>
    <scope>IDENTIFICATION</scope>
</reference>
<reference evidence="1" key="4">
    <citation type="submission" date="2025-09" db="UniProtKB">
        <authorList>
            <consortium name="Ensembl"/>
        </authorList>
    </citation>
    <scope>IDENTIFICATION</scope>
</reference>
<dbReference type="AlphaFoldDB" id="F6ZDS6"/>
<dbReference type="InParanoid" id="F6ZDS6"/>
<dbReference type="RefSeq" id="XP_002128437.1">
    <property type="nucleotide sequence ID" value="XM_002128401.4"/>
</dbReference>
<dbReference type="KEGG" id="cin:100178004"/>
<dbReference type="GeneTree" id="ENSGT01120000277987"/>
<keyword evidence="2" id="KW-1185">Reference proteome</keyword>
<dbReference type="HOGENOM" id="CLU_1721725_0_0_1"/>
<dbReference type="Proteomes" id="UP000008144">
    <property type="component" value="Chromosome 6"/>
</dbReference>
<sequence>MDELNLTSAIKEYEALVSFNRIPDYTVESQTPTKASGEIAKNKHCVALIISNTSSARNVGKFGTTITEHWMLFPEEIERAVESTVQSVVCDTEYVVTVELCSFKDLQATVEIKSVDVMEKLMASVRDNTTNINQELKKVGYEAEVKVQILDK</sequence>
<gene>
    <name evidence="1" type="primary">LOC100178004</name>
</gene>
<name>F6ZDS6_CIOIN</name>
<dbReference type="EMBL" id="EAAA01002249">
    <property type="status" value="NOT_ANNOTATED_CDS"/>
    <property type="molecule type" value="Genomic_DNA"/>
</dbReference>
<accession>A0A1W2WGY7</accession>
<accession>F6ZDS6</accession>
<reference evidence="2" key="1">
    <citation type="journal article" date="2002" name="Science">
        <title>The draft genome of Ciona intestinalis: insights into chordate and vertebrate origins.</title>
        <authorList>
            <person name="Dehal P."/>
            <person name="Satou Y."/>
            <person name="Campbell R.K."/>
            <person name="Chapman J."/>
            <person name="Degnan B."/>
            <person name="De Tomaso A."/>
            <person name="Davidson B."/>
            <person name="Di Gregorio A."/>
            <person name="Gelpke M."/>
            <person name="Goodstein D.M."/>
            <person name="Harafuji N."/>
            <person name="Hastings K.E."/>
            <person name="Ho I."/>
            <person name="Hotta K."/>
            <person name="Huang W."/>
            <person name="Kawashima T."/>
            <person name="Lemaire P."/>
            <person name="Martinez D."/>
            <person name="Meinertzhagen I.A."/>
            <person name="Necula S."/>
            <person name="Nonaka M."/>
            <person name="Putnam N."/>
            <person name="Rash S."/>
            <person name="Saiga H."/>
            <person name="Satake M."/>
            <person name="Terry A."/>
            <person name="Yamada L."/>
            <person name="Wang H.G."/>
            <person name="Awazu S."/>
            <person name="Azumi K."/>
            <person name="Boore J."/>
            <person name="Branno M."/>
            <person name="Chin-Bow S."/>
            <person name="DeSantis R."/>
            <person name="Doyle S."/>
            <person name="Francino P."/>
            <person name="Keys D.N."/>
            <person name="Haga S."/>
            <person name="Hayashi H."/>
            <person name="Hino K."/>
            <person name="Imai K.S."/>
            <person name="Inaba K."/>
            <person name="Kano S."/>
            <person name="Kobayashi K."/>
            <person name="Kobayashi M."/>
            <person name="Lee B.I."/>
            <person name="Makabe K.W."/>
            <person name="Manohar C."/>
            <person name="Matassi G."/>
            <person name="Medina M."/>
            <person name="Mochizuki Y."/>
            <person name="Mount S."/>
            <person name="Morishita T."/>
            <person name="Miura S."/>
            <person name="Nakayama A."/>
            <person name="Nishizaka S."/>
            <person name="Nomoto H."/>
            <person name="Ohta F."/>
            <person name="Oishi K."/>
            <person name="Rigoutsos I."/>
            <person name="Sano M."/>
            <person name="Sasaki A."/>
            <person name="Sasakura Y."/>
            <person name="Shoguchi E."/>
            <person name="Shin-i T."/>
            <person name="Spagnuolo A."/>
            <person name="Stainier D."/>
            <person name="Suzuki M.M."/>
            <person name="Tassy O."/>
            <person name="Takatori N."/>
            <person name="Tokuoka M."/>
            <person name="Yagi K."/>
            <person name="Yoshizaki F."/>
            <person name="Wada S."/>
            <person name="Zhang C."/>
            <person name="Hyatt P.D."/>
            <person name="Larimer F."/>
            <person name="Detter C."/>
            <person name="Doggett N."/>
            <person name="Glavina T."/>
            <person name="Hawkins T."/>
            <person name="Richardson P."/>
            <person name="Lucas S."/>
            <person name="Kohara Y."/>
            <person name="Levine M."/>
            <person name="Satoh N."/>
            <person name="Rokhsar D.S."/>
        </authorList>
    </citation>
    <scope>NUCLEOTIDE SEQUENCE [LARGE SCALE GENOMIC DNA]</scope>
</reference>
<evidence type="ECO:0000313" key="2">
    <source>
        <dbReference type="Proteomes" id="UP000008144"/>
    </source>
</evidence>
<dbReference type="OMA" id="TTITEHW"/>
<dbReference type="GeneID" id="100178004"/>
<proteinExistence type="predicted"/>
<reference evidence="1" key="2">
    <citation type="journal article" date="2008" name="Genome Biol.">
        <title>Improved genome assembly and evidence-based global gene model set for the chordate Ciona intestinalis: new insight into intron and operon populations.</title>
        <authorList>
            <person name="Satou Y."/>
            <person name="Mineta K."/>
            <person name="Ogasawara M."/>
            <person name="Sasakura Y."/>
            <person name="Shoguchi E."/>
            <person name="Ueno K."/>
            <person name="Yamada L."/>
            <person name="Matsumoto J."/>
            <person name="Wasserscheid J."/>
            <person name="Dewar K."/>
            <person name="Wiley G.B."/>
            <person name="Macmil S.L."/>
            <person name="Roe B.A."/>
            <person name="Zeller R.W."/>
            <person name="Hastings K.E."/>
            <person name="Lemaire P."/>
            <person name="Lindquist E."/>
            <person name="Endo T."/>
            <person name="Hotta K."/>
            <person name="Inaba K."/>
        </authorList>
    </citation>
    <scope>NUCLEOTIDE SEQUENCE [LARGE SCALE GENOMIC DNA]</scope>
    <source>
        <strain evidence="1">wild type</strain>
    </source>
</reference>
<protein>
    <submittedName>
        <fullName evidence="1">Uncharacterized LOC100178004</fullName>
    </submittedName>
</protein>
<dbReference type="Ensembl" id="ENSCINT00000021263.3">
    <property type="protein sequence ID" value="ENSCINP00000021263.3"/>
    <property type="gene ID" value="ENSCING00000010753.3"/>
</dbReference>